<reference evidence="1" key="1">
    <citation type="submission" date="2022-06" db="EMBL/GenBank/DDBJ databases">
        <authorList>
            <person name="Berger JAMES D."/>
            <person name="Berger JAMES D."/>
        </authorList>
    </citation>
    <scope>NUCLEOTIDE SEQUENCE [LARGE SCALE GENOMIC DNA]</scope>
</reference>
<dbReference type="WBParaSite" id="TREG1_116340.1">
    <property type="protein sequence ID" value="TREG1_116340.1"/>
    <property type="gene ID" value="TREG1_116340"/>
</dbReference>
<protein>
    <submittedName>
        <fullName evidence="2">Uncharacterized protein</fullName>
    </submittedName>
</protein>
<dbReference type="Proteomes" id="UP000050795">
    <property type="component" value="Unassembled WGS sequence"/>
</dbReference>
<proteinExistence type="predicted"/>
<organism evidence="1 2">
    <name type="scientific">Trichobilharzia regenti</name>
    <name type="common">Nasal bird schistosome</name>
    <dbReference type="NCBI Taxonomy" id="157069"/>
    <lineage>
        <taxon>Eukaryota</taxon>
        <taxon>Metazoa</taxon>
        <taxon>Spiralia</taxon>
        <taxon>Lophotrochozoa</taxon>
        <taxon>Platyhelminthes</taxon>
        <taxon>Trematoda</taxon>
        <taxon>Digenea</taxon>
        <taxon>Strigeidida</taxon>
        <taxon>Schistosomatoidea</taxon>
        <taxon>Schistosomatidae</taxon>
        <taxon>Trichobilharzia</taxon>
    </lineage>
</organism>
<dbReference type="AlphaFoldDB" id="A0AA85IYB2"/>
<reference evidence="2" key="2">
    <citation type="submission" date="2023-11" db="UniProtKB">
        <authorList>
            <consortium name="WormBaseParasite"/>
        </authorList>
    </citation>
    <scope>IDENTIFICATION</scope>
</reference>
<evidence type="ECO:0000313" key="1">
    <source>
        <dbReference type="Proteomes" id="UP000050795"/>
    </source>
</evidence>
<sequence length="97" mass="11016">MIALPTDSSSEILHHIHHSYMILCAVQSTLSNFGYFLCSKQSVNQLSLNKITYTLKEYKSTHIIDSGIHIWCFRIKLTSNQNATSNNLNLHNPYGTC</sequence>
<evidence type="ECO:0000313" key="2">
    <source>
        <dbReference type="WBParaSite" id="TREG1_116340.1"/>
    </source>
</evidence>
<accession>A0AA85IYB2</accession>
<keyword evidence="1" id="KW-1185">Reference proteome</keyword>
<name>A0AA85IYB2_TRIRE</name>